<keyword evidence="5 7" id="KW-1133">Transmembrane helix</keyword>
<evidence type="ECO:0000256" key="2">
    <source>
        <dbReference type="ARBA" id="ARBA00022692"/>
    </source>
</evidence>
<keyword evidence="11" id="KW-1185">Reference proteome</keyword>
<evidence type="ECO:0000256" key="5">
    <source>
        <dbReference type="ARBA" id="ARBA00022989"/>
    </source>
</evidence>
<accession>A0ABZ2U2L4</accession>
<reference evidence="10 11" key="1">
    <citation type="journal article" date="2023" name="Virus Evol.">
        <title>Computational host range prediction-The good, the bad, and the ugly.</title>
        <authorList>
            <person name="Howell A.A."/>
            <person name="Versoza C.J."/>
            <person name="Pfeifer S.P."/>
        </authorList>
    </citation>
    <scope>NUCLEOTIDE SEQUENCE [LARGE SCALE GENOMIC DNA]</scope>
    <source>
        <strain evidence="10 11">1610/1b</strain>
    </source>
</reference>
<comment type="subcellular location">
    <subcellularLocation>
        <location evidence="1">Cell membrane</location>
        <topology evidence="1">Multi-pass membrane protein</topology>
    </subcellularLocation>
</comment>
<dbReference type="Gene3D" id="3.40.50.300">
    <property type="entry name" value="P-loop containing nucleotide triphosphate hydrolases"/>
    <property type="match status" value="1"/>
</dbReference>
<gene>
    <name evidence="10" type="ORF">RVF87_19205</name>
</gene>
<dbReference type="PANTHER" id="PTHR43394:SF1">
    <property type="entry name" value="ATP-BINDING CASSETTE SUB-FAMILY B MEMBER 10, MITOCHONDRIAL"/>
    <property type="match status" value="1"/>
</dbReference>
<dbReference type="CDD" id="cd18548">
    <property type="entry name" value="ABC_6TM_Tm287_like"/>
    <property type="match status" value="1"/>
</dbReference>
<dbReference type="InterPro" id="IPR027417">
    <property type="entry name" value="P-loop_NTPase"/>
</dbReference>
<dbReference type="Gene3D" id="1.20.1560.10">
    <property type="entry name" value="ABC transporter type 1, transmembrane domain"/>
    <property type="match status" value="1"/>
</dbReference>
<keyword evidence="3" id="KW-0547">Nucleotide-binding</keyword>
<dbReference type="GO" id="GO:0005524">
    <property type="term" value="F:ATP binding"/>
    <property type="evidence" value="ECO:0007669"/>
    <property type="project" value="UniProtKB-KW"/>
</dbReference>
<dbReference type="SMART" id="SM00382">
    <property type="entry name" value="AAA"/>
    <property type="match status" value="1"/>
</dbReference>
<name>A0ABZ2U2L4_9ACTN</name>
<dbReference type="EMBL" id="CP136137">
    <property type="protein sequence ID" value="WYY07119.1"/>
    <property type="molecule type" value="Genomic_DNA"/>
</dbReference>
<keyword evidence="2 7" id="KW-0812">Transmembrane</keyword>
<sequence length="590" mass="61389">MKRHSHRAPKERALRRLAVIAVQGRGRLVVGVVVAQVIAMAAALAQPTLNARIIDDGVIAGDVGYIQRMGAVMLGVAVCGLIASLAAIACGSALSTGAAADLRSRVYRRATDFSTAAYHELGTPTMLTRTSLDTGVVTQAVFLTTSVAVTAPIITVGAVVLSLQASVQLAPVIVVAAVVLGVLVGVFVTFLTPLVSRLQQAVDTVNRVLREQLAGTRIIRAFRQEPAASTRFDEANRDLTGLARRVGALQLMLLPGVLLIANAATAATSLFGARLIENGDLTIGGLTAFTGYLTQIVVGITLLITLAAVFPRARVSAGRLAEVLDKPSGLPDDGGLVLAGPLSLDFRDVRVQYPGAAHAAVESVSLHCPAGSTCAIIGSTSSGKSSLLSLVPRLLDPSAGSVELGRVATTAWPLSDLRSTVAHVGQGRSLIAGTVASNLRLGTLDADDAALWRALTVAAIAETVVERGGLDAEVTQGGANFSGGQRQRLAIARALVRAPRVLCLDAAFSAMDRHTADTVLRGVRGALPTATILIADQQVENVRYADRIAVLDGRRIVDVGTHRELAARCPAYREFADAQAPTARTQADSR</sequence>
<feature type="transmembrane region" description="Helical" evidence="7">
    <location>
        <begin position="69"/>
        <end position="99"/>
    </location>
</feature>
<evidence type="ECO:0000256" key="4">
    <source>
        <dbReference type="ARBA" id="ARBA00022840"/>
    </source>
</evidence>
<proteinExistence type="predicted"/>
<feature type="transmembrane region" description="Helical" evidence="7">
    <location>
        <begin position="136"/>
        <end position="163"/>
    </location>
</feature>
<evidence type="ECO:0000256" key="3">
    <source>
        <dbReference type="ARBA" id="ARBA00022741"/>
    </source>
</evidence>
<evidence type="ECO:0000313" key="10">
    <source>
        <dbReference type="EMBL" id="WYY07119.1"/>
    </source>
</evidence>
<keyword evidence="4 10" id="KW-0067">ATP-binding</keyword>
<dbReference type="InterPro" id="IPR011527">
    <property type="entry name" value="ABC1_TM_dom"/>
</dbReference>
<evidence type="ECO:0000256" key="6">
    <source>
        <dbReference type="ARBA" id="ARBA00023136"/>
    </source>
</evidence>
<dbReference type="Proteomes" id="UP001479933">
    <property type="component" value="Chromosome"/>
</dbReference>
<evidence type="ECO:0000259" key="8">
    <source>
        <dbReference type="PROSITE" id="PS50893"/>
    </source>
</evidence>
<dbReference type="Pfam" id="PF00005">
    <property type="entry name" value="ABC_tran"/>
    <property type="match status" value="1"/>
</dbReference>
<dbReference type="PROSITE" id="PS00211">
    <property type="entry name" value="ABC_TRANSPORTER_1"/>
    <property type="match status" value="1"/>
</dbReference>
<feature type="domain" description="ABC transmembrane type-1" evidence="9">
    <location>
        <begin position="30"/>
        <end position="312"/>
    </location>
</feature>
<feature type="transmembrane region" description="Helical" evidence="7">
    <location>
        <begin position="251"/>
        <end position="272"/>
    </location>
</feature>
<feature type="transmembrane region" description="Helical" evidence="7">
    <location>
        <begin position="292"/>
        <end position="310"/>
    </location>
</feature>
<dbReference type="InterPro" id="IPR003439">
    <property type="entry name" value="ABC_transporter-like_ATP-bd"/>
</dbReference>
<feature type="domain" description="ABC transporter" evidence="8">
    <location>
        <begin position="344"/>
        <end position="578"/>
    </location>
</feature>
<dbReference type="InterPro" id="IPR039421">
    <property type="entry name" value="Type_1_exporter"/>
</dbReference>
<dbReference type="PROSITE" id="PS50929">
    <property type="entry name" value="ABC_TM1F"/>
    <property type="match status" value="1"/>
</dbReference>
<dbReference type="PROSITE" id="PS50893">
    <property type="entry name" value="ABC_TRANSPORTER_2"/>
    <property type="match status" value="1"/>
</dbReference>
<organism evidence="10 11">
    <name type="scientific">Gordonia hydrophobica</name>
    <dbReference type="NCBI Taxonomy" id="40516"/>
    <lineage>
        <taxon>Bacteria</taxon>
        <taxon>Bacillati</taxon>
        <taxon>Actinomycetota</taxon>
        <taxon>Actinomycetes</taxon>
        <taxon>Mycobacteriales</taxon>
        <taxon>Gordoniaceae</taxon>
        <taxon>Gordonia</taxon>
    </lineage>
</organism>
<feature type="transmembrane region" description="Helical" evidence="7">
    <location>
        <begin position="169"/>
        <end position="191"/>
    </location>
</feature>
<dbReference type="RefSeq" id="WP_066168383.1">
    <property type="nucleotide sequence ID" value="NZ_CP136137.1"/>
</dbReference>
<dbReference type="Pfam" id="PF00664">
    <property type="entry name" value="ABC_membrane"/>
    <property type="match status" value="1"/>
</dbReference>
<dbReference type="InterPro" id="IPR017871">
    <property type="entry name" value="ABC_transporter-like_CS"/>
</dbReference>
<dbReference type="SUPFAM" id="SSF52540">
    <property type="entry name" value="P-loop containing nucleoside triphosphate hydrolases"/>
    <property type="match status" value="1"/>
</dbReference>
<dbReference type="InterPro" id="IPR003593">
    <property type="entry name" value="AAA+_ATPase"/>
</dbReference>
<dbReference type="InterPro" id="IPR036640">
    <property type="entry name" value="ABC1_TM_sf"/>
</dbReference>
<dbReference type="PANTHER" id="PTHR43394">
    <property type="entry name" value="ATP-DEPENDENT PERMEASE MDL1, MITOCHONDRIAL"/>
    <property type="match status" value="1"/>
</dbReference>
<evidence type="ECO:0000313" key="11">
    <source>
        <dbReference type="Proteomes" id="UP001479933"/>
    </source>
</evidence>
<evidence type="ECO:0000256" key="1">
    <source>
        <dbReference type="ARBA" id="ARBA00004651"/>
    </source>
</evidence>
<keyword evidence="6 7" id="KW-0472">Membrane</keyword>
<protein>
    <submittedName>
        <fullName evidence="10">ABC transporter ATP-binding protein</fullName>
    </submittedName>
</protein>
<dbReference type="SUPFAM" id="SSF90123">
    <property type="entry name" value="ABC transporter transmembrane region"/>
    <property type="match status" value="1"/>
</dbReference>
<evidence type="ECO:0000259" key="9">
    <source>
        <dbReference type="PROSITE" id="PS50929"/>
    </source>
</evidence>
<evidence type="ECO:0000256" key="7">
    <source>
        <dbReference type="SAM" id="Phobius"/>
    </source>
</evidence>